<evidence type="ECO:0000256" key="1">
    <source>
        <dbReference type="SAM" id="Phobius"/>
    </source>
</evidence>
<organism evidence="2">
    <name type="scientific">Caldilineaceae bacterium SB0664_bin_27</name>
    <dbReference type="NCBI Taxonomy" id="2605260"/>
    <lineage>
        <taxon>Bacteria</taxon>
        <taxon>Bacillati</taxon>
        <taxon>Chloroflexota</taxon>
        <taxon>Caldilineae</taxon>
        <taxon>Caldilineales</taxon>
        <taxon>Caldilineaceae</taxon>
    </lineage>
</organism>
<feature type="transmembrane region" description="Helical" evidence="1">
    <location>
        <begin position="138"/>
        <end position="160"/>
    </location>
</feature>
<reference evidence="2" key="1">
    <citation type="submission" date="2019-09" db="EMBL/GenBank/DDBJ databases">
        <title>Characterisation of the sponge microbiome using genome-centric metagenomics.</title>
        <authorList>
            <person name="Engelberts J.P."/>
            <person name="Robbins S.J."/>
            <person name="De Goeij J.M."/>
            <person name="Aranda M."/>
            <person name="Bell S.C."/>
            <person name="Webster N.S."/>
        </authorList>
    </citation>
    <scope>NUCLEOTIDE SEQUENCE</scope>
    <source>
        <strain evidence="2">SB0664_bin_27</strain>
    </source>
</reference>
<keyword evidence="1" id="KW-0812">Transmembrane</keyword>
<feature type="transmembrane region" description="Helical" evidence="1">
    <location>
        <begin position="214"/>
        <end position="231"/>
    </location>
</feature>
<gene>
    <name evidence="2" type="ORF">F4Y42_15580</name>
</gene>
<evidence type="ECO:0000313" key="2">
    <source>
        <dbReference type="EMBL" id="MXY94860.1"/>
    </source>
</evidence>
<proteinExistence type="predicted"/>
<dbReference type="AlphaFoldDB" id="A0A6B0YUY9"/>
<comment type="caution">
    <text evidence="2">The sequence shown here is derived from an EMBL/GenBank/DDBJ whole genome shotgun (WGS) entry which is preliminary data.</text>
</comment>
<feature type="transmembrane region" description="Helical" evidence="1">
    <location>
        <begin position="27"/>
        <end position="47"/>
    </location>
</feature>
<sequence length="321" mass="35282">MSRAASFAVPAEWQAGADAVPGGWPALLGAVTLTVAIVAALSGLRALSRDHLIRVSDQMYSGGEVRRREWGRWAPGPWVSRLAGGQASRAGFVYLSYMMVRDWQFRRNMAQNIPPVIIGLIAMLVGGREVSPFSPGLAYTHALPHLIGITALYSCLFLGYGNDYKGIWLFLIVPDASFRPFVRGVYTGLWLMLIAAPIVFWLIVLIWSWGARDAVLLIAYSTVVAFLYLGVGLRLIDGLPFGKQTPSTRKVITFGMTLVHLAVMGIAIGIQYLLFRWDVTVIALLLVAGLGAYLLNREGLTRFESRLRAELKPRASGSIFR</sequence>
<feature type="transmembrane region" description="Helical" evidence="1">
    <location>
        <begin position="181"/>
        <end position="208"/>
    </location>
</feature>
<protein>
    <submittedName>
        <fullName evidence="2">Uncharacterized protein</fullName>
    </submittedName>
</protein>
<name>A0A6B0YUY9_9CHLR</name>
<keyword evidence="1" id="KW-1133">Transmembrane helix</keyword>
<feature type="transmembrane region" description="Helical" evidence="1">
    <location>
        <begin position="279"/>
        <end position="296"/>
    </location>
</feature>
<keyword evidence="1" id="KW-0472">Membrane</keyword>
<feature type="transmembrane region" description="Helical" evidence="1">
    <location>
        <begin position="251"/>
        <end position="273"/>
    </location>
</feature>
<feature type="transmembrane region" description="Helical" evidence="1">
    <location>
        <begin position="109"/>
        <end position="126"/>
    </location>
</feature>
<accession>A0A6B0YUY9</accession>
<dbReference type="EMBL" id="VXRG01000128">
    <property type="protein sequence ID" value="MXY94860.1"/>
    <property type="molecule type" value="Genomic_DNA"/>
</dbReference>